<keyword evidence="5" id="KW-1185">Reference proteome</keyword>
<dbReference type="PANTHER" id="PTHR21448">
    <property type="entry name" value="SMOOTH MUSCLE MYOSIN HEAVY CHAIN-RELATED"/>
    <property type="match status" value="1"/>
</dbReference>
<evidence type="ECO:0000256" key="2">
    <source>
        <dbReference type="SAM" id="MobiDB-lite"/>
    </source>
</evidence>
<organism evidence="4 5">
    <name type="scientific">Lunasporangiospora selenospora</name>
    <dbReference type="NCBI Taxonomy" id="979761"/>
    <lineage>
        <taxon>Eukaryota</taxon>
        <taxon>Fungi</taxon>
        <taxon>Fungi incertae sedis</taxon>
        <taxon>Mucoromycota</taxon>
        <taxon>Mortierellomycotina</taxon>
        <taxon>Mortierellomycetes</taxon>
        <taxon>Mortierellales</taxon>
        <taxon>Mortierellaceae</taxon>
        <taxon>Lunasporangiospora</taxon>
    </lineage>
</organism>
<dbReference type="EMBL" id="JAABOA010000089">
    <property type="protein sequence ID" value="KAF9585986.1"/>
    <property type="molecule type" value="Genomic_DNA"/>
</dbReference>
<keyword evidence="1" id="KW-0175">Coiled coil</keyword>
<sequence length="859" mass="96354">MNDPEELAEKYHKLFQDYTRIKAQHAVLKKAVLKSLQDLDLLSFHNQRLTKRITSLQELATSKSGGSWLMGGGSAKKELEKSQQSLEAATIDLQTKIEENEKLHQQLYEINALYPRHVTELQSKIQSLEKQNQELQLDVQRAGTANEDTIAMVRKEKDDVEKELGIIRNALADQLKDEQKASQSLQENVKKLEADVERLSKTELELETLQNEHMKLREELETSKWFSFELSQLQEAYRALEQDKLQLDKAHTQLNQYHSTLKQTEDSLRRALDHEQKQSKLFQEKTQQLNDDLANIRNEAAQQDQTHLEKITQLEAELAQVRGEHGQLQTDYKLKLAEQSAHADLSKDREEQAAEMAEMETRFKEAEARIKELEEIQKTLEKGVDDVGKTLEDQTKLPVGGEKESTDDTLDPERQQENNTPSTESKPVDKAVNHQPSKNSKKKKRKSQPVAMVDIPPAESGPSSAAQKDTIPSELTPSGDLKQEGANSPSLESLTDNKQQYEEQVKKFAQIEESLKAEIESLRLDIQKSHKSHTNKQQELDAAQEIAKDEKSSLSISLEAHVELTMQLQQEIEELKSKLPNKQAASSPNGALSKEEHKADDNSSSGVKTLECQTPPMSTSEGKSPSLEDNRSTKDEATQIDITSVDKAIQLESVSLIDEGTQVDLSNTDGGAAPNGVGSAIDGSSPQMQGDGDKVDSSTSNGEGNVILDDALAQGSVLGGDEVQIAATTINQSNRELLIKQHYETKLHTLSEQLQLSDSRFVKLHREFDLLKDLLLETVKEKEQVQREHDVLRTKNSHLQEELTAAKASQQETFMRFTTHGRPGQNDHPDPDFWTAPKDDNVCKLLDDNAGVPIINCIK</sequence>
<dbReference type="Pfam" id="PF10205">
    <property type="entry name" value="KLRAQ"/>
    <property type="match status" value="1"/>
</dbReference>
<dbReference type="AlphaFoldDB" id="A0A9P6KIA2"/>
<dbReference type="OrthoDB" id="5566667at2759"/>
<feature type="compositionally biased region" description="Polar residues" evidence="2">
    <location>
        <begin position="602"/>
        <end position="623"/>
    </location>
</feature>
<name>A0A9P6KIA2_9FUNG</name>
<evidence type="ECO:0000256" key="1">
    <source>
        <dbReference type="SAM" id="Coils"/>
    </source>
</evidence>
<feature type="region of interest" description="Disordered" evidence="2">
    <location>
        <begin position="528"/>
        <end position="549"/>
    </location>
</feature>
<evidence type="ECO:0000313" key="5">
    <source>
        <dbReference type="Proteomes" id="UP000780801"/>
    </source>
</evidence>
<dbReference type="PANTHER" id="PTHR21448:SF0">
    <property type="entry name" value="PROTEIN PHOSPHATASE 1 REGULATORY SUBUNIT 21"/>
    <property type="match status" value="1"/>
</dbReference>
<feature type="compositionally biased region" description="Basic and acidic residues" evidence="2">
    <location>
        <begin position="385"/>
        <end position="416"/>
    </location>
</feature>
<evidence type="ECO:0000259" key="3">
    <source>
        <dbReference type="SMART" id="SM01254"/>
    </source>
</evidence>
<dbReference type="GO" id="GO:0016020">
    <property type="term" value="C:membrane"/>
    <property type="evidence" value="ECO:0007669"/>
    <property type="project" value="TreeGrafter"/>
</dbReference>
<dbReference type="Proteomes" id="UP000780801">
    <property type="component" value="Unassembled WGS sequence"/>
</dbReference>
<dbReference type="Pfam" id="PF21636">
    <property type="entry name" value="PPP1R21_C"/>
    <property type="match status" value="1"/>
</dbReference>
<feature type="region of interest" description="Disordered" evidence="2">
    <location>
        <begin position="385"/>
        <end position="499"/>
    </location>
</feature>
<proteinExistence type="predicted"/>
<gene>
    <name evidence="4" type="ORF">BGW38_010627</name>
</gene>
<accession>A0A9P6KIA2</accession>
<feature type="coiled-coil region" evidence="1">
    <location>
        <begin position="279"/>
        <end position="383"/>
    </location>
</feature>
<feature type="region of interest" description="Disordered" evidence="2">
    <location>
        <begin position="578"/>
        <end position="639"/>
    </location>
</feature>
<dbReference type="InterPro" id="IPR019343">
    <property type="entry name" value="PPP1R21_N"/>
</dbReference>
<dbReference type="InterPro" id="IPR049372">
    <property type="entry name" value="PPP1R21_C"/>
</dbReference>
<feature type="compositionally biased region" description="Polar residues" evidence="2">
    <location>
        <begin position="485"/>
        <end position="498"/>
    </location>
</feature>
<evidence type="ECO:0000313" key="4">
    <source>
        <dbReference type="EMBL" id="KAF9585986.1"/>
    </source>
</evidence>
<feature type="coiled-coil region" evidence="1">
    <location>
        <begin position="79"/>
        <end position="250"/>
    </location>
</feature>
<feature type="domain" description="Protein phosphatase 1 regulatory subunit 21 N-terminal" evidence="3">
    <location>
        <begin position="12"/>
        <end position="107"/>
    </location>
</feature>
<protein>
    <recommendedName>
        <fullName evidence="3">Protein phosphatase 1 regulatory subunit 21 N-terminal domain-containing protein</fullName>
    </recommendedName>
</protein>
<dbReference type="SMART" id="SM01254">
    <property type="entry name" value="KLRAQ"/>
    <property type="match status" value="1"/>
</dbReference>
<comment type="caution">
    <text evidence="4">The sequence shown here is derived from an EMBL/GenBank/DDBJ whole genome shotgun (WGS) entry which is preliminary data.</text>
</comment>
<feature type="region of interest" description="Disordered" evidence="2">
    <location>
        <begin position="662"/>
        <end position="701"/>
    </location>
</feature>
<dbReference type="GO" id="GO:0005769">
    <property type="term" value="C:early endosome"/>
    <property type="evidence" value="ECO:0007669"/>
    <property type="project" value="TreeGrafter"/>
</dbReference>
<reference evidence="4" key="1">
    <citation type="journal article" date="2020" name="Fungal Divers.">
        <title>Resolving the Mortierellaceae phylogeny through synthesis of multi-gene phylogenetics and phylogenomics.</title>
        <authorList>
            <person name="Vandepol N."/>
            <person name="Liber J."/>
            <person name="Desiro A."/>
            <person name="Na H."/>
            <person name="Kennedy M."/>
            <person name="Barry K."/>
            <person name="Grigoriev I.V."/>
            <person name="Miller A.N."/>
            <person name="O'Donnell K."/>
            <person name="Stajich J.E."/>
            <person name="Bonito G."/>
        </authorList>
    </citation>
    <scope>NUCLEOTIDE SEQUENCE</scope>
    <source>
        <strain evidence="4">KOD1015</strain>
    </source>
</reference>
<feature type="compositionally biased region" description="Basic and acidic residues" evidence="2">
    <location>
        <begin position="626"/>
        <end position="637"/>
    </location>
</feature>
<dbReference type="InterPro" id="IPR040024">
    <property type="entry name" value="PPP1R21"/>
</dbReference>